<dbReference type="GO" id="GO:0016884">
    <property type="term" value="F:carbon-nitrogen ligase activity, with glutamine as amido-N-donor"/>
    <property type="evidence" value="ECO:0007669"/>
    <property type="project" value="InterPro"/>
</dbReference>
<dbReference type="PANTHER" id="PTHR28055">
    <property type="entry name" value="ALTERED INHERITANCE OF MITOCHONDRIA PROTEIN 41, MITOCHONDRIAL"/>
    <property type="match status" value="1"/>
</dbReference>
<evidence type="ECO:0000313" key="2">
    <source>
        <dbReference type="Proteomes" id="UP000034213"/>
    </source>
</evidence>
<dbReference type="PANTHER" id="PTHR28055:SF1">
    <property type="entry name" value="ALTERED INHERITANCE OF MITOCHONDRIA PROTEIN 41, MITOCHONDRIAL"/>
    <property type="match status" value="1"/>
</dbReference>
<proteinExistence type="predicted"/>
<gene>
    <name evidence="1" type="ORF">UV54_C0057G0007</name>
</gene>
<dbReference type="EMBL" id="LCEW01000057">
    <property type="protein sequence ID" value="KKS78625.1"/>
    <property type="molecule type" value="Genomic_DNA"/>
</dbReference>
<accession>A0A0G1BZ53</accession>
<dbReference type="InterPro" id="IPR042184">
    <property type="entry name" value="YqeY/Aim41_N"/>
</dbReference>
<reference evidence="1 2" key="1">
    <citation type="journal article" date="2015" name="Nature">
        <title>rRNA introns, odd ribosomes, and small enigmatic genomes across a large radiation of phyla.</title>
        <authorList>
            <person name="Brown C.T."/>
            <person name="Hug L.A."/>
            <person name="Thomas B.C."/>
            <person name="Sharon I."/>
            <person name="Castelle C.J."/>
            <person name="Singh A."/>
            <person name="Wilkins M.J."/>
            <person name="Williams K.H."/>
            <person name="Banfield J.F."/>
        </authorList>
    </citation>
    <scope>NUCLEOTIDE SEQUENCE [LARGE SCALE GENOMIC DNA]</scope>
</reference>
<dbReference type="InterPro" id="IPR023168">
    <property type="entry name" value="GatB_Yqey_C_2"/>
</dbReference>
<dbReference type="InterPro" id="IPR019004">
    <property type="entry name" value="YqeY/Aim41"/>
</dbReference>
<name>A0A0G1BZ53_9BACT</name>
<dbReference type="Gene3D" id="1.10.10.410">
    <property type="match status" value="1"/>
</dbReference>
<dbReference type="Gene3D" id="1.10.1510.10">
    <property type="entry name" value="Uncharacterised protein YqeY/AIM41 PF09424, N-terminal domain"/>
    <property type="match status" value="1"/>
</dbReference>
<dbReference type="STRING" id="1618369.UV54_C0057G0007"/>
<dbReference type="InterPro" id="IPR003789">
    <property type="entry name" value="Asn/Gln_tRNA_amidoTrase-B-like"/>
</dbReference>
<dbReference type="SUPFAM" id="SSF89095">
    <property type="entry name" value="GatB/YqeY motif"/>
    <property type="match status" value="1"/>
</dbReference>
<organism evidence="1 2">
    <name type="scientific">Candidatus Beckwithbacteria bacterium GW2011_GWA2_43_10</name>
    <dbReference type="NCBI Taxonomy" id="1618369"/>
    <lineage>
        <taxon>Bacteria</taxon>
        <taxon>Candidatus Beckwithiibacteriota</taxon>
    </lineage>
</organism>
<evidence type="ECO:0008006" key="3">
    <source>
        <dbReference type="Google" id="ProtNLM"/>
    </source>
</evidence>
<dbReference type="Proteomes" id="UP000034213">
    <property type="component" value="Unassembled WGS sequence"/>
</dbReference>
<dbReference type="AlphaFoldDB" id="A0A0G1BZ53"/>
<comment type="caution">
    <text evidence="1">The sequence shown here is derived from an EMBL/GenBank/DDBJ whole genome shotgun (WGS) entry which is preliminary data.</text>
</comment>
<sequence length="147" mass="16533">MLKDKIKEDLKNALKQRNAVDIGTFKMLWAAIINKEIELNKKTEGLSDEETLSVIRSEAKKRQDSIDAYLKGGRPELADNEKKEQELLKTYLPADLSNEEIGKIIQEAITESEKKDFGAIMKIVMVKTKGRADGQRVSAKVKEALGE</sequence>
<dbReference type="Pfam" id="PF09424">
    <property type="entry name" value="YqeY"/>
    <property type="match status" value="1"/>
</dbReference>
<evidence type="ECO:0000313" key="1">
    <source>
        <dbReference type="EMBL" id="KKS78625.1"/>
    </source>
</evidence>
<protein>
    <recommendedName>
        <fullName evidence="3">Glutamyl-tRNA amidotransferase</fullName>
    </recommendedName>
</protein>